<protein>
    <submittedName>
        <fullName evidence="2">Uncharacterized protein</fullName>
    </submittedName>
</protein>
<organism evidence="2 3">
    <name type="scientific">Asparagus officinalis</name>
    <name type="common">Garden asparagus</name>
    <dbReference type="NCBI Taxonomy" id="4686"/>
    <lineage>
        <taxon>Eukaryota</taxon>
        <taxon>Viridiplantae</taxon>
        <taxon>Streptophyta</taxon>
        <taxon>Embryophyta</taxon>
        <taxon>Tracheophyta</taxon>
        <taxon>Spermatophyta</taxon>
        <taxon>Magnoliopsida</taxon>
        <taxon>Liliopsida</taxon>
        <taxon>Asparagales</taxon>
        <taxon>Asparagaceae</taxon>
        <taxon>Asparagoideae</taxon>
        <taxon>Asparagus</taxon>
    </lineage>
</organism>
<dbReference type="EMBL" id="CM007384">
    <property type="protein sequence ID" value="ONK73345.1"/>
    <property type="molecule type" value="Genomic_DNA"/>
</dbReference>
<feature type="region of interest" description="Disordered" evidence="1">
    <location>
        <begin position="184"/>
        <end position="226"/>
    </location>
</feature>
<evidence type="ECO:0000256" key="1">
    <source>
        <dbReference type="SAM" id="MobiDB-lite"/>
    </source>
</evidence>
<gene>
    <name evidence="2" type="ORF">A4U43_C04F30090</name>
</gene>
<reference evidence="3" key="1">
    <citation type="journal article" date="2017" name="Nat. Commun.">
        <title>The asparagus genome sheds light on the origin and evolution of a young Y chromosome.</title>
        <authorList>
            <person name="Harkess A."/>
            <person name="Zhou J."/>
            <person name="Xu C."/>
            <person name="Bowers J.E."/>
            <person name="Van der Hulst R."/>
            <person name="Ayyampalayam S."/>
            <person name="Mercati F."/>
            <person name="Riccardi P."/>
            <person name="McKain M.R."/>
            <person name="Kakrana A."/>
            <person name="Tang H."/>
            <person name="Ray J."/>
            <person name="Groenendijk J."/>
            <person name="Arikit S."/>
            <person name="Mathioni S.M."/>
            <person name="Nakano M."/>
            <person name="Shan H."/>
            <person name="Telgmann-Rauber A."/>
            <person name="Kanno A."/>
            <person name="Yue Z."/>
            <person name="Chen H."/>
            <person name="Li W."/>
            <person name="Chen Y."/>
            <person name="Xu X."/>
            <person name="Zhang Y."/>
            <person name="Luo S."/>
            <person name="Chen H."/>
            <person name="Gao J."/>
            <person name="Mao Z."/>
            <person name="Pires J.C."/>
            <person name="Luo M."/>
            <person name="Kudrna D."/>
            <person name="Wing R.A."/>
            <person name="Meyers B.C."/>
            <person name="Yi K."/>
            <person name="Kong H."/>
            <person name="Lavrijsen P."/>
            <person name="Sunseri F."/>
            <person name="Falavigna A."/>
            <person name="Ye Y."/>
            <person name="Leebens-Mack J.H."/>
            <person name="Chen G."/>
        </authorList>
    </citation>
    <scope>NUCLEOTIDE SEQUENCE [LARGE SCALE GENOMIC DNA]</scope>
    <source>
        <strain evidence="3">cv. DH0086</strain>
    </source>
</reference>
<proteinExistence type="predicted"/>
<dbReference type="Proteomes" id="UP000243459">
    <property type="component" value="Chromosome 4"/>
</dbReference>
<feature type="region of interest" description="Disordered" evidence="1">
    <location>
        <begin position="248"/>
        <end position="271"/>
    </location>
</feature>
<feature type="compositionally biased region" description="Pro residues" evidence="1">
    <location>
        <begin position="202"/>
        <end position="214"/>
    </location>
</feature>
<evidence type="ECO:0000313" key="2">
    <source>
        <dbReference type="EMBL" id="ONK73345.1"/>
    </source>
</evidence>
<evidence type="ECO:0000313" key="3">
    <source>
        <dbReference type="Proteomes" id="UP000243459"/>
    </source>
</evidence>
<name>A0A5P1F4P9_ASPOF</name>
<accession>A0A5P1F4P9</accession>
<dbReference type="Gramene" id="ONK73345">
    <property type="protein sequence ID" value="ONK73345"/>
    <property type="gene ID" value="A4U43_C04F30090"/>
</dbReference>
<sequence length="309" mass="33753">MMSLIFEITGEEMPSSLPPSGCFEPFKYFEGTSGVLASALAFEITKAPTPAPTSLVRQRLIIHSASDDDDNVSISPMSAWVEREGPSIRKPSCDEGPSIVTTALSKLEVSSTCVEVVPWMNLLPQRWWLGRRPTTADASHLSELLTRPPQLALFLLNLASNFLAITVKNHATALNSPCSPQLPPLPLTASSHRHSDCLPHSPSQPPSPNPPPAASPDRSFGSVQRTVDHAPPLWPPCLPSISSSHCRALHDQPPHPPDTALEPPNSSSPCRYDLQTRRRHRCVVLQRHPAMPVTYCSHAPLCFADDFVR</sequence>
<keyword evidence="3" id="KW-1185">Reference proteome</keyword>
<dbReference type="AlphaFoldDB" id="A0A5P1F4P9"/>